<accession>A0ABR1CLQ3</accession>
<name>A0ABR1CLQ3_NECAM</name>
<evidence type="ECO:0000313" key="2">
    <source>
        <dbReference type="Proteomes" id="UP001303046"/>
    </source>
</evidence>
<proteinExistence type="predicted"/>
<protein>
    <submittedName>
        <fullName evidence="1">Uncharacterized protein</fullName>
    </submittedName>
</protein>
<reference evidence="1 2" key="1">
    <citation type="submission" date="2023-08" db="EMBL/GenBank/DDBJ databases">
        <title>A Necator americanus chromosomal reference genome.</title>
        <authorList>
            <person name="Ilik V."/>
            <person name="Petrzelkova K.J."/>
            <person name="Pardy F."/>
            <person name="Fuh T."/>
            <person name="Niatou-Singa F.S."/>
            <person name="Gouil Q."/>
            <person name="Baker L."/>
            <person name="Ritchie M.E."/>
            <person name="Jex A.R."/>
            <person name="Gazzola D."/>
            <person name="Li H."/>
            <person name="Toshio Fujiwara R."/>
            <person name="Zhan B."/>
            <person name="Aroian R.V."/>
            <person name="Pafco B."/>
            <person name="Schwarz E.M."/>
        </authorList>
    </citation>
    <scope>NUCLEOTIDE SEQUENCE [LARGE SCALE GENOMIC DNA]</scope>
    <source>
        <strain evidence="1 2">Aroian</strain>
        <tissue evidence="1">Whole animal</tissue>
    </source>
</reference>
<organism evidence="1 2">
    <name type="scientific">Necator americanus</name>
    <name type="common">Human hookworm</name>
    <dbReference type="NCBI Taxonomy" id="51031"/>
    <lineage>
        <taxon>Eukaryota</taxon>
        <taxon>Metazoa</taxon>
        <taxon>Ecdysozoa</taxon>
        <taxon>Nematoda</taxon>
        <taxon>Chromadorea</taxon>
        <taxon>Rhabditida</taxon>
        <taxon>Rhabditina</taxon>
        <taxon>Rhabditomorpha</taxon>
        <taxon>Strongyloidea</taxon>
        <taxon>Ancylostomatidae</taxon>
        <taxon>Bunostominae</taxon>
        <taxon>Necator</taxon>
    </lineage>
</organism>
<evidence type="ECO:0000313" key="1">
    <source>
        <dbReference type="EMBL" id="KAK6739030.1"/>
    </source>
</evidence>
<gene>
    <name evidence="1" type="primary">Necator_chrII.g8653</name>
    <name evidence="1" type="ORF">RB195_020858</name>
</gene>
<comment type="caution">
    <text evidence="1">The sequence shown here is derived from an EMBL/GenBank/DDBJ whole genome shotgun (WGS) entry which is preliminary data.</text>
</comment>
<dbReference type="Proteomes" id="UP001303046">
    <property type="component" value="Unassembled WGS sequence"/>
</dbReference>
<dbReference type="EMBL" id="JAVFWL010000002">
    <property type="protein sequence ID" value="KAK6739030.1"/>
    <property type="molecule type" value="Genomic_DNA"/>
</dbReference>
<sequence length="71" mass="8061">MQGRVTKRKKSKSILSSLKKVLWGSAHSIRTPRLAVVPCRSQPLAKLRRFERRLHQASVSFDPTTFTSAII</sequence>
<keyword evidence="2" id="KW-1185">Reference proteome</keyword>